<dbReference type="GO" id="GO:0045202">
    <property type="term" value="C:synapse"/>
    <property type="evidence" value="ECO:0007669"/>
    <property type="project" value="TreeGrafter"/>
</dbReference>
<protein>
    <submittedName>
        <fullName evidence="13">Glypican 6a</fullName>
    </submittedName>
</protein>
<evidence type="ECO:0000256" key="6">
    <source>
        <dbReference type="ARBA" id="ARBA00022974"/>
    </source>
</evidence>
<dbReference type="GO" id="GO:0009986">
    <property type="term" value="C:cell surface"/>
    <property type="evidence" value="ECO:0007669"/>
    <property type="project" value="TreeGrafter"/>
</dbReference>
<dbReference type="Pfam" id="PF01153">
    <property type="entry name" value="Glypican"/>
    <property type="match status" value="1"/>
</dbReference>
<evidence type="ECO:0000256" key="1">
    <source>
        <dbReference type="ARBA" id="ARBA00004609"/>
    </source>
</evidence>
<evidence type="ECO:0000256" key="11">
    <source>
        <dbReference type="RuleBase" id="RU003518"/>
    </source>
</evidence>
<accession>A0A673AH84</accession>
<comment type="similarity">
    <text evidence="2 11">Belongs to the glypican family.</text>
</comment>
<comment type="subcellular location">
    <subcellularLocation>
        <location evidence="1 12">Cell membrane</location>
        <topology evidence="1 12">Lipid-anchor</topology>
        <topology evidence="1 12">GPI-anchor</topology>
    </subcellularLocation>
</comment>
<keyword evidence="7 12" id="KW-0472">Membrane</keyword>
<dbReference type="PANTHER" id="PTHR10822:SF31">
    <property type="entry name" value="GLYPICAN-6"/>
    <property type="match status" value="1"/>
</dbReference>
<evidence type="ECO:0000256" key="12">
    <source>
        <dbReference type="RuleBase" id="RU003519"/>
    </source>
</evidence>
<dbReference type="Proteomes" id="UP000472271">
    <property type="component" value="Chromosome 3"/>
</dbReference>
<dbReference type="GO" id="GO:0009966">
    <property type="term" value="P:regulation of signal transduction"/>
    <property type="evidence" value="ECO:0007669"/>
    <property type="project" value="InterPro"/>
</dbReference>
<dbReference type="GO" id="GO:0016477">
    <property type="term" value="P:cell migration"/>
    <property type="evidence" value="ECO:0007669"/>
    <property type="project" value="TreeGrafter"/>
</dbReference>
<evidence type="ECO:0000313" key="13">
    <source>
        <dbReference type="Ensembl" id="ENSSORP00005028018.1"/>
    </source>
</evidence>
<sequence>MTDAMLLVADRLEGPFNIEVVIEPIDIKISEAIMTMQDNSMQVSAKVFQGCGQPKPSGIGRSARGISDVFSSRFKHFTPEERPTTAAGTSLERLVIDIKEKLKESKRFWSNLPDDICAKGKLTESDDEQCWNSHTKGRYFPEVVKEGLTNQMNNPEVDVDITRPDTLIRQQIMALRVMTNKLKNAYNGNDIYFQDSSKFSSYLAGREKKKKKKAEIDINLAHVLELFILLHTVLMKSNICIYSYFCFY</sequence>
<keyword evidence="9 12" id="KW-0357">Heparan sulfate</keyword>
<dbReference type="GO" id="GO:0098552">
    <property type="term" value="C:side of membrane"/>
    <property type="evidence" value="ECO:0007669"/>
    <property type="project" value="UniProtKB-KW"/>
</dbReference>
<evidence type="ECO:0000256" key="7">
    <source>
        <dbReference type="ARBA" id="ARBA00023136"/>
    </source>
</evidence>
<dbReference type="InterPro" id="IPR001863">
    <property type="entry name" value="Glypican"/>
</dbReference>
<reference evidence="13" key="3">
    <citation type="submission" date="2025-09" db="UniProtKB">
        <authorList>
            <consortium name="Ensembl"/>
        </authorList>
    </citation>
    <scope>IDENTIFICATION</scope>
</reference>
<proteinExistence type="inferred from homology"/>
<dbReference type="GO" id="GO:0005886">
    <property type="term" value="C:plasma membrane"/>
    <property type="evidence" value="ECO:0007669"/>
    <property type="project" value="UniProtKB-SubCell"/>
</dbReference>
<comment type="function">
    <text evidence="12">Cell surface proteoglycan.</text>
</comment>
<evidence type="ECO:0000313" key="14">
    <source>
        <dbReference type="Proteomes" id="UP000472271"/>
    </source>
</evidence>
<organism evidence="13 14">
    <name type="scientific">Sphaeramia orbicularis</name>
    <name type="common">orbiculate cardinalfish</name>
    <dbReference type="NCBI Taxonomy" id="375764"/>
    <lineage>
        <taxon>Eukaryota</taxon>
        <taxon>Metazoa</taxon>
        <taxon>Chordata</taxon>
        <taxon>Craniata</taxon>
        <taxon>Vertebrata</taxon>
        <taxon>Euteleostomi</taxon>
        <taxon>Actinopterygii</taxon>
        <taxon>Neopterygii</taxon>
        <taxon>Teleostei</taxon>
        <taxon>Neoteleostei</taxon>
        <taxon>Acanthomorphata</taxon>
        <taxon>Gobiaria</taxon>
        <taxon>Kurtiformes</taxon>
        <taxon>Apogonoidei</taxon>
        <taxon>Apogonidae</taxon>
        <taxon>Apogoninae</taxon>
        <taxon>Sphaeramia</taxon>
    </lineage>
</organism>
<gene>
    <name evidence="13" type="primary">gpc6a</name>
</gene>
<dbReference type="GO" id="GO:1905475">
    <property type="term" value="P:regulation of protein localization to membrane"/>
    <property type="evidence" value="ECO:0007669"/>
    <property type="project" value="TreeGrafter"/>
</dbReference>
<name>A0A673AH84_9TELE</name>
<keyword evidence="6 12" id="KW-0654">Proteoglycan</keyword>
<keyword evidence="10 12" id="KW-0449">Lipoprotein</keyword>
<evidence type="ECO:0000256" key="8">
    <source>
        <dbReference type="ARBA" id="ARBA00023180"/>
    </source>
</evidence>
<evidence type="ECO:0000256" key="5">
    <source>
        <dbReference type="ARBA" id="ARBA00022729"/>
    </source>
</evidence>
<evidence type="ECO:0000256" key="4">
    <source>
        <dbReference type="ARBA" id="ARBA00022622"/>
    </source>
</evidence>
<evidence type="ECO:0000256" key="9">
    <source>
        <dbReference type="ARBA" id="ARBA00023207"/>
    </source>
</evidence>
<evidence type="ECO:0000256" key="3">
    <source>
        <dbReference type="ARBA" id="ARBA00022475"/>
    </source>
</evidence>
<keyword evidence="3" id="KW-1003">Cell membrane</keyword>
<dbReference type="Ensembl" id="ENSSORT00005028819.1">
    <property type="protein sequence ID" value="ENSSORP00005028018.1"/>
    <property type="gene ID" value="ENSSORG00005013284.1"/>
</dbReference>
<dbReference type="AlphaFoldDB" id="A0A673AH84"/>
<keyword evidence="5" id="KW-0732">Signal</keyword>
<reference evidence="13" key="2">
    <citation type="submission" date="2025-08" db="UniProtKB">
        <authorList>
            <consortium name="Ensembl"/>
        </authorList>
    </citation>
    <scope>IDENTIFICATION</scope>
</reference>
<keyword evidence="14" id="KW-1185">Reference proteome</keyword>
<dbReference type="PANTHER" id="PTHR10822">
    <property type="entry name" value="GLYPICAN"/>
    <property type="match status" value="1"/>
</dbReference>
<reference evidence="13" key="1">
    <citation type="submission" date="2019-06" db="EMBL/GenBank/DDBJ databases">
        <authorList>
            <consortium name="Wellcome Sanger Institute Data Sharing"/>
        </authorList>
    </citation>
    <scope>NUCLEOTIDE SEQUENCE [LARGE SCALE GENOMIC DNA]</scope>
</reference>
<keyword evidence="8" id="KW-0325">Glycoprotein</keyword>
<dbReference type="GO" id="GO:0005576">
    <property type="term" value="C:extracellular region"/>
    <property type="evidence" value="ECO:0007669"/>
    <property type="project" value="TreeGrafter"/>
</dbReference>
<keyword evidence="4 12" id="KW-0336">GPI-anchor</keyword>
<evidence type="ECO:0000256" key="10">
    <source>
        <dbReference type="ARBA" id="ARBA00023288"/>
    </source>
</evidence>
<evidence type="ECO:0000256" key="2">
    <source>
        <dbReference type="ARBA" id="ARBA00010260"/>
    </source>
</evidence>